<sequence length="146" mass="15630">MTAYRENRETRPVPWRHADGTGERLARGLGWFSLALGMAQIAAPAGMARLIGVPDGEESLAAMRAVGVREIASEIGILATRRPARADWVWARVGGDAIDLALLGRAWASDRSDAERVAAATAAVAGVMALDLLCGRRLDDPDGRRR</sequence>
<accession>A0ABX7BA14</accession>
<keyword evidence="2" id="KW-1185">Reference proteome</keyword>
<dbReference type="RefSeq" id="WP_201077076.1">
    <property type="nucleotide sequence ID" value="NZ_CP067420.1"/>
</dbReference>
<organism evidence="1 2">
    <name type="scientific">Skermanella cutis</name>
    <dbReference type="NCBI Taxonomy" id="2775420"/>
    <lineage>
        <taxon>Bacteria</taxon>
        <taxon>Pseudomonadati</taxon>
        <taxon>Pseudomonadota</taxon>
        <taxon>Alphaproteobacteria</taxon>
        <taxon>Rhodospirillales</taxon>
        <taxon>Azospirillaceae</taxon>
        <taxon>Skermanella</taxon>
    </lineage>
</organism>
<evidence type="ECO:0000313" key="2">
    <source>
        <dbReference type="Proteomes" id="UP000595197"/>
    </source>
</evidence>
<evidence type="ECO:0008006" key="3">
    <source>
        <dbReference type="Google" id="ProtNLM"/>
    </source>
</evidence>
<reference evidence="1" key="1">
    <citation type="submission" date="2021-02" db="EMBL/GenBank/DDBJ databases">
        <title>Skermanella TT6 skin isolate.</title>
        <authorList>
            <person name="Lee K."/>
            <person name="Ganzorig M."/>
        </authorList>
    </citation>
    <scope>NUCLEOTIDE SEQUENCE</scope>
    <source>
        <strain evidence="1">TT6</strain>
    </source>
</reference>
<evidence type="ECO:0000313" key="1">
    <source>
        <dbReference type="EMBL" id="QQP90153.1"/>
    </source>
</evidence>
<protein>
    <recommendedName>
        <fullName evidence="3">Cyclase dehydrase</fullName>
    </recommendedName>
</protein>
<proteinExistence type="predicted"/>
<dbReference type="Proteomes" id="UP000595197">
    <property type="component" value="Chromosome"/>
</dbReference>
<gene>
    <name evidence="1" type="ORF">IGS68_02465</name>
</gene>
<name>A0ABX7BA14_9PROT</name>
<dbReference type="EMBL" id="CP067420">
    <property type="protein sequence ID" value="QQP90153.1"/>
    <property type="molecule type" value="Genomic_DNA"/>
</dbReference>